<gene>
    <name evidence="2" type="ORF">FB470_001923</name>
</gene>
<feature type="compositionally biased region" description="Basic and acidic residues" evidence="1">
    <location>
        <begin position="230"/>
        <end position="239"/>
    </location>
</feature>
<dbReference type="RefSeq" id="WP_306990532.1">
    <property type="nucleotide sequence ID" value="NZ_JAUSUT010000001.1"/>
</dbReference>
<reference evidence="2 3" key="1">
    <citation type="submission" date="2023-07" db="EMBL/GenBank/DDBJ databases">
        <title>Sequencing the genomes of 1000 actinobacteria strains.</title>
        <authorList>
            <person name="Klenk H.-P."/>
        </authorList>
    </citation>
    <scope>NUCLEOTIDE SEQUENCE [LARGE SCALE GENOMIC DNA]</scope>
    <source>
        <strain evidence="2 3">DSM 45805</strain>
    </source>
</reference>
<evidence type="ECO:0000313" key="3">
    <source>
        <dbReference type="Proteomes" id="UP001229651"/>
    </source>
</evidence>
<name>A0ABU0ERK4_9PSEU</name>
<protein>
    <recommendedName>
        <fullName evidence="4">DUF222 domain-containing protein</fullName>
    </recommendedName>
</protein>
<evidence type="ECO:0000256" key="1">
    <source>
        <dbReference type="SAM" id="MobiDB-lite"/>
    </source>
</evidence>
<proteinExistence type="predicted"/>
<evidence type="ECO:0000313" key="2">
    <source>
        <dbReference type="EMBL" id="MDQ0377929.1"/>
    </source>
</evidence>
<evidence type="ECO:0008006" key="4">
    <source>
        <dbReference type="Google" id="ProtNLM"/>
    </source>
</evidence>
<dbReference type="Proteomes" id="UP001229651">
    <property type="component" value="Unassembled WGS sequence"/>
</dbReference>
<organism evidence="2 3">
    <name type="scientific">Amycolatopsis thermophila</name>
    <dbReference type="NCBI Taxonomy" id="206084"/>
    <lineage>
        <taxon>Bacteria</taxon>
        <taxon>Bacillati</taxon>
        <taxon>Actinomycetota</taxon>
        <taxon>Actinomycetes</taxon>
        <taxon>Pseudonocardiales</taxon>
        <taxon>Pseudonocardiaceae</taxon>
        <taxon>Amycolatopsis</taxon>
    </lineage>
</organism>
<sequence>MTTHDEQREDQALGYDWQIRSEMAELRDHFELPESMSAADIVLQLKLMAEHGWRKQGAADPDVIGRAAHVLHESGCEDDCPGHCVEDAHKLASAGVLAGQGAADDDTTRLRAENEQLRWLHAEASWYREEMARAGSLLLIAQRDGLADELGMSRNLPMGSLLARVKHLREYAETTRVSQPQPEPEPLEYGARWRGTEHWFATEDERARYVRRLAPDLFVETLTRPAEVSRPQEARERPDYPGISA</sequence>
<accession>A0ABU0ERK4</accession>
<keyword evidence="3" id="KW-1185">Reference proteome</keyword>
<feature type="region of interest" description="Disordered" evidence="1">
    <location>
        <begin position="223"/>
        <end position="245"/>
    </location>
</feature>
<dbReference type="EMBL" id="JAUSUT010000001">
    <property type="protein sequence ID" value="MDQ0377929.1"/>
    <property type="molecule type" value="Genomic_DNA"/>
</dbReference>
<comment type="caution">
    <text evidence="2">The sequence shown here is derived from an EMBL/GenBank/DDBJ whole genome shotgun (WGS) entry which is preliminary data.</text>
</comment>